<evidence type="ECO:0000259" key="3">
    <source>
        <dbReference type="Pfam" id="PF13439"/>
    </source>
</evidence>
<dbReference type="CDD" id="cd03809">
    <property type="entry name" value="GT4_MtfB-like"/>
    <property type="match status" value="1"/>
</dbReference>
<evidence type="ECO:0000313" key="4">
    <source>
        <dbReference type="EMBL" id="SFI03858.1"/>
    </source>
</evidence>
<dbReference type="PANTHER" id="PTHR46401:SF2">
    <property type="entry name" value="GLYCOSYLTRANSFERASE WBBK-RELATED"/>
    <property type="match status" value="1"/>
</dbReference>
<dbReference type="STRING" id="1477437.SAMN05444682_10270"/>
<evidence type="ECO:0000259" key="2">
    <source>
        <dbReference type="Pfam" id="PF00534"/>
    </source>
</evidence>
<protein>
    <submittedName>
        <fullName evidence="4">Glycosyltransferase involved in cell wall bisynthesis</fullName>
    </submittedName>
</protein>
<dbReference type="GO" id="GO:0009103">
    <property type="term" value="P:lipopolysaccharide biosynthetic process"/>
    <property type="evidence" value="ECO:0007669"/>
    <property type="project" value="TreeGrafter"/>
</dbReference>
<name>A0A1I3EY24_9SPHI</name>
<dbReference type="AlphaFoldDB" id="A0A1I3EY24"/>
<feature type="domain" description="Glycosyltransferase subfamily 4-like N-terminal" evidence="3">
    <location>
        <begin position="28"/>
        <end position="144"/>
    </location>
</feature>
<organism evidence="4 5">
    <name type="scientific">Parapedobacter indicus</name>
    <dbReference type="NCBI Taxonomy" id="1477437"/>
    <lineage>
        <taxon>Bacteria</taxon>
        <taxon>Pseudomonadati</taxon>
        <taxon>Bacteroidota</taxon>
        <taxon>Sphingobacteriia</taxon>
        <taxon>Sphingobacteriales</taxon>
        <taxon>Sphingobacteriaceae</taxon>
        <taxon>Parapedobacter</taxon>
    </lineage>
</organism>
<dbReference type="Pfam" id="PF13439">
    <property type="entry name" value="Glyco_transf_4"/>
    <property type="match status" value="1"/>
</dbReference>
<dbReference type="Proteomes" id="UP000198670">
    <property type="component" value="Unassembled WGS sequence"/>
</dbReference>
<keyword evidence="1 4" id="KW-0808">Transferase</keyword>
<dbReference type="EMBL" id="FOQO01000002">
    <property type="protein sequence ID" value="SFI03858.1"/>
    <property type="molecule type" value="Genomic_DNA"/>
</dbReference>
<dbReference type="InterPro" id="IPR001296">
    <property type="entry name" value="Glyco_trans_1"/>
</dbReference>
<reference evidence="4 5" key="1">
    <citation type="submission" date="2016-10" db="EMBL/GenBank/DDBJ databases">
        <authorList>
            <person name="de Groot N.N."/>
        </authorList>
    </citation>
    <scope>NUCLEOTIDE SEQUENCE [LARGE SCALE GENOMIC DNA]</scope>
    <source>
        <strain evidence="4 5">RK1</strain>
    </source>
</reference>
<proteinExistence type="predicted"/>
<dbReference type="SUPFAM" id="SSF53756">
    <property type="entry name" value="UDP-Glycosyltransferase/glycogen phosphorylase"/>
    <property type="match status" value="1"/>
</dbReference>
<sequence>MNLRVLIDDRWAGDTGIGKLYNEVMARMPSHISPAFIPSDMGLGNLLTPWMLAREIRKSDADVFYSPSFMPPLYSRIPFVFTIHDLMHLFYYTSWHRLYYQQVIARLAAKAQQLITVSHFSKKQLIELLGVDEQLITVIYNGVDAIYRKNTEAFQSEAPYFLYVGNRRKNKNIPAMLTAFARADIPPEFLFFLSGHGDERLCALIAQLGIERRVRFLGRIPEAELPKLYKGAYATLFVSLMEGFGLPVIESMASGTPVLTSTAGSLPEIADDAALCVDPHDVEAIKAGIETLVNDGDRYREFQQRGVQRSAQFTWDRTATDTWNVITDKHRKL</sequence>
<dbReference type="InterPro" id="IPR028098">
    <property type="entry name" value="Glyco_trans_4-like_N"/>
</dbReference>
<evidence type="ECO:0000256" key="1">
    <source>
        <dbReference type="ARBA" id="ARBA00022679"/>
    </source>
</evidence>
<dbReference type="GO" id="GO:0016757">
    <property type="term" value="F:glycosyltransferase activity"/>
    <property type="evidence" value="ECO:0007669"/>
    <property type="project" value="InterPro"/>
</dbReference>
<dbReference type="OrthoDB" id="9801609at2"/>
<evidence type="ECO:0000313" key="5">
    <source>
        <dbReference type="Proteomes" id="UP000198670"/>
    </source>
</evidence>
<dbReference type="PANTHER" id="PTHR46401">
    <property type="entry name" value="GLYCOSYLTRANSFERASE WBBK-RELATED"/>
    <property type="match status" value="1"/>
</dbReference>
<gene>
    <name evidence="4" type="ORF">SAMN05444682_10270</name>
</gene>
<accession>A0A1I3EY24</accession>
<feature type="domain" description="Glycosyl transferase family 1" evidence="2">
    <location>
        <begin position="152"/>
        <end position="306"/>
    </location>
</feature>
<dbReference type="Gene3D" id="3.40.50.2000">
    <property type="entry name" value="Glycogen Phosphorylase B"/>
    <property type="match status" value="2"/>
</dbReference>
<dbReference type="Pfam" id="PF00534">
    <property type="entry name" value="Glycos_transf_1"/>
    <property type="match status" value="1"/>
</dbReference>
<keyword evidence="5" id="KW-1185">Reference proteome</keyword>